<feature type="compositionally biased region" description="Basic residues" evidence="1">
    <location>
        <begin position="96"/>
        <end position="118"/>
    </location>
</feature>
<reference evidence="2" key="1">
    <citation type="submission" date="2022-07" db="EMBL/GenBank/DDBJ databases">
        <authorList>
            <person name="Macas J."/>
            <person name="Novak P."/>
            <person name="Neumann P."/>
        </authorList>
    </citation>
    <scope>NUCLEOTIDE SEQUENCE</scope>
</reference>
<gene>
    <name evidence="2" type="ORF">CEURO_LOCUS16172</name>
</gene>
<proteinExistence type="predicted"/>
<keyword evidence="3" id="KW-1185">Reference proteome</keyword>
<sequence>MRVCQTLIGHSDNFCPLNYEEGLVLEKRFEIHLRAGSEVKTSTTGGQKWLLEGSSSSGKSSGYIEAQKLEDKIDERGKDVTIESTQSFTKGGGRSQNKRFRREGRLGRSKQSRSKKRMSWPWMGQKTGRRRALLLKPAEAADGRWEATDPRNDSCFLAASEVY</sequence>
<evidence type="ECO:0000313" key="3">
    <source>
        <dbReference type="Proteomes" id="UP001152484"/>
    </source>
</evidence>
<feature type="region of interest" description="Disordered" evidence="1">
    <location>
        <begin position="75"/>
        <end position="122"/>
    </location>
</feature>
<protein>
    <submittedName>
        <fullName evidence="2">Uncharacterized protein</fullName>
    </submittedName>
</protein>
<evidence type="ECO:0000313" key="2">
    <source>
        <dbReference type="EMBL" id="CAH9103560.1"/>
    </source>
</evidence>
<evidence type="ECO:0000256" key="1">
    <source>
        <dbReference type="SAM" id="MobiDB-lite"/>
    </source>
</evidence>
<comment type="caution">
    <text evidence="2">The sequence shown here is derived from an EMBL/GenBank/DDBJ whole genome shotgun (WGS) entry which is preliminary data.</text>
</comment>
<accession>A0A9P0ZHZ1</accession>
<name>A0A9P0ZHZ1_CUSEU</name>
<dbReference type="AlphaFoldDB" id="A0A9P0ZHZ1"/>
<dbReference type="EMBL" id="CAMAPE010000045">
    <property type="protein sequence ID" value="CAH9103560.1"/>
    <property type="molecule type" value="Genomic_DNA"/>
</dbReference>
<organism evidence="2 3">
    <name type="scientific">Cuscuta europaea</name>
    <name type="common">European dodder</name>
    <dbReference type="NCBI Taxonomy" id="41803"/>
    <lineage>
        <taxon>Eukaryota</taxon>
        <taxon>Viridiplantae</taxon>
        <taxon>Streptophyta</taxon>
        <taxon>Embryophyta</taxon>
        <taxon>Tracheophyta</taxon>
        <taxon>Spermatophyta</taxon>
        <taxon>Magnoliopsida</taxon>
        <taxon>eudicotyledons</taxon>
        <taxon>Gunneridae</taxon>
        <taxon>Pentapetalae</taxon>
        <taxon>asterids</taxon>
        <taxon>lamiids</taxon>
        <taxon>Solanales</taxon>
        <taxon>Convolvulaceae</taxon>
        <taxon>Cuscuteae</taxon>
        <taxon>Cuscuta</taxon>
        <taxon>Cuscuta subgen. Cuscuta</taxon>
    </lineage>
</organism>
<dbReference type="Proteomes" id="UP001152484">
    <property type="component" value="Unassembled WGS sequence"/>
</dbReference>